<evidence type="ECO:0008006" key="3">
    <source>
        <dbReference type="Google" id="ProtNLM"/>
    </source>
</evidence>
<accession>A0A1G9I7E4</accession>
<gene>
    <name evidence="1" type="ORF">SAMN05660337_2471</name>
</gene>
<sequence>MDHTTNYSSIKTRIKGYGRISASLSNQPLFRGFGGGKKHPAEDLDDSKVPEWLRVYLIEIDRKLDQLLGVQSVKDISQDFPIDIEVLEISGNGITFRTDSKLKPKCVMEVVLVLDKFPLRMVSTKGIAEAGQNADTWSMKFKNIKEHDLEAIIKFVFSEQRERIRTDKIS</sequence>
<keyword evidence="2" id="KW-1185">Reference proteome</keyword>
<organism evidence="1 2">
    <name type="scientific">Maridesulfovibrio ferrireducens</name>
    <dbReference type="NCBI Taxonomy" id="246191"/>
    <lineage>
        <taxon>Bacteria</taxon>
        <taxon>Pseudomonadati</taxon>
        <taxon>Thermodesulfobacteriota</taxon>
        <taxon>Desulfovibrionia</taxon>
        <taxon>Desulfovibrionales</taxon>
        <taxon>Desulfovibrionaceae</taxon>
        <taxon>Maridesulfovibrio</taxon>
    </lineage>
</organism>
<evidence type="ECO:0000313" key="1">
    <source>
        <dbReference type="EMBL" id="SDL20986.1"/>
    </source>
</evidence>
<proteinExistence type="predicted"/>
<dbReference type="EMBL" id="FNGA01000003">
    <property type="protein sequence ID" value="SDL20986.1"/>
    <property type="molecule type" value="Genomic_DNA"/>
</dbReference>
<dbReference type="Proteomes" id="UP000199053">
    <property type="component" value="Unassembled WGS sequence"/>
</dbReference>
<protein>
    <recommendedName>
        <fullName evidence="3">PilZ domain-containing protein</fullName>
    </recommendedName>
</protein>
<evidence type="ECO:0000313" key="2">
    <source>
        <dbReference type="Proteomes" id="UP000199053"/>
    </source>
</evidence>
<dbReference type="RefSeq" id="WP_092161519.1">
    <property type="nucleotide sequence ID" value="NZ_FNGA01000003.1"/>
</dbReference>
<dbReference type="AlphaFoldDB" id="A0A1G9I7E4"/>
<reference evidence="2" key="1">
    <citation type="submission" date="2016-10" db="EMBL/GenBank/DDBJ databases">
        <authorList>
            <person name="Varghese N."/>
            <person name="Submissions S."/>
        </authorList>
    </citation>
    <scope>NUCLEOTIDE SEQUENCE [LARGE SCALE GENOMIC DNA]</scope>
    <source>
        <strain evidence="2">DSM 16995</strain>
    </source>
</reference>
<dbReference type="OrthoDB" id="5516626at2"/>
<name>A0A1G9I7E4_9BACT</name>
<dbReference type="STRING" id="246191.SAMN05660337_2471"/>